<dbReference type="EMBL" id="JPMI01000003">
    <property type="protein sequence ID" value="KFA94800.1"/>
    <property type="molecule type" value="Genomic_DNA"/>
</dbReference>
<accession>A0A084T265</accession>
<name>A0A084T265_9BACT</name>
<proteinExistence type="predicted"/>
<comment type="caution">
    <text evidence="1">The sequence shown here is derived from an EMBL/GenBank/DDBJ whole genome shotgun (WGS) entry which is preliminary data.</text>
</comment>
<dbReference type="AlphaFoldDB" id="A0A084T265"/>
<protein>
    <submittedName>
        <fullName evidence="1">Uncharacterized protein</fullName>
    </submittedName>
</protein>
<dbReference type="Proteomes" id="UP000028547">
    <property type="component" value="Unassembled WGS sequence"/>
</dbReference>
<evidence type="ECO:0000313" key="1">
    <source>
        <dbReference type="EMBL" id="KFA94800.1"/>
    </source>
</evidence>
<dbReference type="RefSeq" id="WP_043388340.1">
    <property type="nucleotide sequence ID" value="NZ_JPMI01000003.1"/>
</dbReference>
<organism evidence="1 2">
    <name type="scientific">Archangium violaceum Cb vi76</name>
    <dbReference type="NCBI Taxonomy" id="1406225"/>
    <lineage>
        <taxon>Bacteria</taxon>
        <taxon>Pseudomonadati</taxon>
        <taxon>Myxococcota</taxon>
        <taxon>Myxococcia</taxon>
        <taxon>Myxococcales</taxon>
        <taxon>Cystobacterineae</taxon>
        <taxon>Archangiaceae</taxon>
        <taxon>Archangium</taxon>
    </lineage>
</organism>
<evidence type="ECO:0000313" key="2">
    <source>
        <dbReference type="Proteomes" id="UP000028547"/>
    </source>
</evidence>
<gene>
    <name evidence="1" type="ORF">Q664_00050</name>
</gene>
<reference evidence="1 2" key="1">
    <citation type="submission" date="2014-07" db="EMBL/GenBank/DDBJ databases">
        <title>Draft Genome Sequence of Gephyronic Acid Producer, Cystobacter violaceus Strain Cb vi76.</title>
        <authorList>
            <person name="Stevens D.C."/>
            <person name="Young J."/>
            <person name="Carmichael R."/>
            <person name="Tan J."/>
            <person name="Taylor R.E."/>
        </authorList>
    </citation>
    <scope>NUCLEOTIDE SEQUENCE [LARGE SCALE GENOMIC DNA]</scope>
    <source>
        <strain evidence="1 2">Cb vi76</strain>
    </source>
</reference>
<sequence length="133" mass="14545">MFKPEEIPADLPDEVKAFLGHLKPEPEALCQKRKRLLAELGKQLPSARGSLQRLLNKLRAALLAMESQAPFQATLAEDFSQVLAHYAKDPAAPNPPPSIVLECMSYMRERVEAMGMGPLLEAVQAASTSAPPR</sequence>